<evidence type="ECO:0000313" key="2">
    <source>
        <dbReference type="Proteomes" id="UP000186817"/>
    </source>
</evidence>
<name>A0A1Q9D8Q0_SYMMI</name>
<keyword evidence="2" id="KW-1185">Reference proteome</keyword>
<dbReference type="EMBL" id="LSRX01000659">
    <property type="protein sequence ID" value="OLP91565.1"/>
    <property type="molecule type" value="Genomic_DNA"/>
</dbReference>
<reference evidence="1 2" key="1">
    <citation type="submission" date="2016-02" db="EMBL/GenBank/DDBJ databases">
        <title>Genome analysis of coral dinoflagellate symbionts highlights evolutionary adaptations to a symbiotic lifestyle.</title>
        <authorList>
            <person name="Aranda M."/>
            <person name="Li Y."/>
            <person name="Liew Y.J."/>
            <person name="Baumgarten S."/>
            <person name="Simakov O."/>
            <person name="Wilson M."/>
            <person name="Piel J."/>
            <person name="Ashoor H."/>
            <person name="Bougouffa S."/>
            <person name="Bajic V.B."/>
            <person name="Ryu T."/>
            <person name="Ravasi T."/>
            <person name="Bayer T."/>
            <person name="Micklem G."/>
            <person name="Kim H."/>
            <person name="Bhak J."/>
            <person name="Lajeunesse T.C."/>
            <person name="Voolstra C.R."/>
        </authorList>
    </citation>
    <scope>NUCLEOTIDE SEQUENCE [LARGE SCALE GENOMIC DNA]</scope>
    <source>
        <strain evidence="1 2">CCMP2467</strain>
    </source>
</reference>
<dbReference type="AlphaFoldDB" id="A0A1Q9D8Q0"/>
<gene>
    <name evidence="1" type="ORF">AK812_SmicGene26729</name>
</gene>
<dbReference type="OrthoDB" id="408793at2759"/>
<proteinExistence type="predicted"/>
<accession>A0A1Q9D8Q0</accession>
<organism evidence="1 2">
    <name type="scientific">Symbiodinium microadriaticum</name>
    <name type="common">Dinoflagellate</name>
    <name type="synonym">Zooxanthella microadriatica</name>
    <dbReference type="NCBI Taxonomy" id="2951"/>
    <lineage>
        <taxon>Eukaryota</taxon>
        <taxon>Sar</taxon>
        <taxon>Alveolata</taxon>
        <taxon>Dinophyceae</taxon>
        <taxon>Suessiales</taxon>
        <taxon>Symbiodiniaceae</taxon>
        <taxon>Symbiodinium</taxon>
    </lineage>
</organism>
<sequence>MKEPTNIICSWKSDTDSVVFETSEGRRLKDAEISTMRLLIEEMENNGAVDLTINSHDLERCDEGGEDGDVFTIEPSSESPPLVFKFTKNTGQNLKFTNAASFFDNRSLLSSDTMRLVWRVCFNADEQEISPKKPLYFLKKPMQLQKQQVVRLL</sequence>
<dbReference type="Proteomes" id="UP000186817">
    <property type="component" value="Unassembled WGS sequence"/>
</dbReference>
<evidence type="ECO:0000313" key="1">
    <source>
        <dbReference type="EMBL" id="OLP91565.1"/>
    </source>
</evidence>
<protein>
    <submittedName>
        <fullName evidence="1">Uncharacterized protein</fullName>
    </submittedName>
</protein>
<comment type="caution">
    <text evidence="1">The sequence shown here is derived from an EMBL/GenBank/DDBJ whole genome shotgun (WGS) entry which is preliminary data.</text>
</comment>